<dbReference type="Gene3D" id="3.10.10.10">
    <property type="entry name" value="HIV Type 1 Reverse Transcriptase, subunit A, domain 1"/>
    <property type="match status" value="1"/>
</dbReference>
<dbReference type="EMBL" id="VJMH01005833">
    <property type="protein sequence ID" value="KAF0692791.1"/>
    <property type="molecule type" value="Genomic_DNA"/>
</dbReference>
<dbReference type="InterPro" id="IPR012337">
    <property type="entry name" value="RNaseH-like_sf"/>
</dbReference>
<dbReference type="SUPFAM" id="SSF54160">
    <property type="entry name" value="Chromo domain-like"/>
    <property type="match status" value="1"/>
</dbReference>
<dbReference type="GO" id="GO:0016787">
    <property type="term" value="F:hydrolase activity"/>
    <property type="evidence" value="ECO:0007669"/>
    <property type="project" value="UniProtKB-KW"/>
</dbReference>
<evidence type="ECO:0000313" key="13">
    <source>
        <dbReference type="EMBL" id="VFT92939.1"/>
    </source>
</evidence>
<evidence type="ECO:0000256" key="3">
    <source>
        <dbReference type="ARBA" id="ARBA00022695"/>
    </source>
</evidence>
<dbReference type="GO" id="GO:0015074">
    <property type="term" value="P:DNA integration"/>
    <property type="evidence" value="ECO:0007669"/>
    <property type="project" value="InterPro"/>
</dbReference>
<keyword evidence="5" id="KW-0255">Endonuclease</keyword>
<dbReference type="GO" id="GO:0003964">
    <property type="term" value="F:RNA-directed DNA polymerase activity"/>
    <property type="evidence" value="ECO:0007669"/>
    <property type="project" value="UniProtKB-KW"/>
</dbReference>
<dbReference type="CDD" id="cd09274">
    <property type="entry name" value="RNase_HI_RT_Ty3"/>
    <property type="match status" value="1"/>
</dbReference>
<dbReference type="Pfam" id="PF17921">
    <property type="entry name" value="Integrase_H2C2"/>
    <property type="match status" value="1"/>
</dbReference>
<feature type="domain" description="Reverse transcriptase" evidence="10">
    <location>
        <begin position="38"/>
        <end position="220"/>
    </location>
</feature>
<dbReference type="PROSITE" id="PS50878">
    <property type="entry name" value="RT_POL"/>
    <property type="match status" value="1"/>
</dbReference>
<dbReference type="PANTHER" id="PTHR37984:SF5">
    <property type="entry name" value="PROTEIN NYNRIN-LIKE"/>
    <property type="match status" value="1"/>
</dbReference>
<dbReference type="AlphaFoldDB" id="A0A485L4U4"/>
<keyword evidence="8" id="KW-0539">Nucleus</keyword>
<feature type="domain" description="Integrase catalytic" evidence="11">
    <location>
        <begin position="616"/>
        <end position="777"/>
    </location>
</feature>
<reference evidence="12" key="2">
    <citation type="submission" date="2019-06" db="EMBL/GenBank/DDBJ databases">
        <title>Genomics analysis of Aphanomyces spp. identifies a new class of oomycete effector associated with host adaptation.</title>
        <authorList>
            <person name="Gaulin E."/>
        </authorList>
    </citation>
    <scope>NUCLEOTIDE SEQUENCE</scope>
    <source>
        <strain evidence="12">CBS 578.67</strain>
    </source>
</reference>
<dbReference type="InterPro" id="IPR041373">
    <property type="entry name" value="RT_RNaseH"/>
</dbReference>
<proteinExistence type="predicted"/>
<keyword evidence="3" id="KW-0548">Nucleotidyltransferase</keyword>
<feature type="domain" description="Chromo" evidence="9">
    <location>
        <begin position="928"/>
        <end position="981"/>
    </location>
</feature>
<keyword evidence="2" id="KW-0808">Transferase</keyword>
<dbReference type="InterPro" id="IPR001584">
    <property type="entry name" value="Integrase_cat-core"/>
</dbReference>
<dbReference type="Pfam" id="PF00078">
    <property type="entry name" value="RVT_1"/>
    <property type="match status" value="1"/>
</dbReference>
<keyword evidence="14" id="KW-1185">Reference proteome</keyword>
<dbReference type="InterPro" id="IPR023779">
    <property type="entry name" value="Chromodomain_CS"/>
</dbReference>
<dbReference type="PROSITE" id="PS50013">
    <property type="entry name" value="CHROMO_2"/>
    <property type="match status" value="1"/>
</dbReference>
<dbReference type="InterPro" id="IPR036397">
    <property type="entry name" value="RNaseH_sf"/>
</dbReference>
<dbReference type="EMBL" id="CAADRA010005854">
    <property type="protein sequence ID" value="VFT92939.1"/>
    <property type="molecule type" value="Genomic_DNA"/>
</dbReference>
<evidence type="ECO:0000259" key="9">
    <source>
        <dbReference type="PROSITE" id="PS50013"/>
    </source>
</evidence>
<dbReference type="Gene3D" id="3.30.420.10">
    <property type="entry name" value="Ribonuclease H-like superfamily/Ribonuclease H"/>
    <property type="match status" value="1"/>
</dbReference>
<dbReference type="GO" id="GO:0003676">
    <property type="term" value="F:nucleic acid binding"/>
    <property type="evidence" value="ECO:0007669"/>
    <property type="project" value="InterPro"/>
</dbReference>
<dbReference type="SUPFAM" id="SSF56672">
    <property type="entry name" value="DNA/RNA polymerases"/>
    <property type="match status" value="1"/>
</dbReference>
<dbReference type="InterPro" id="IPR000477">
    <property type="entry name" value="RT_dom"/>
</dbReference>
<gene>
    <name evidence="13" type="primary">Aste57867_16160</name>
    <name evidence="12" type="ORF">As57867_016104</name>
    <name evidence="13" type="ORF">ASTE57867_16160</name>
</gene>
<dbReference type="SMART" id="SM00298">
    <property type="entry name" value="CHROMO"/>
    <property type="match status" value="1"/>
</dbReference>
<keyword evidence="7" id="KW-0695">RNA-directed DNA polymerase</keyword>
<accession>A0A485L4U4</accession>
<dbReference type="PROSITE" id="PS00598">
    <property type="entry name" value="CHROMO_1"/>
    <property type="match status" value="1"/>
</dbReference>
<evidence type="ECO:0000256" key="8">
    <source>
        <dbReference type="ARBA" id="ARBA00023242"/>
    </source>
</evidence>
<dbReference type="CDD" id="cd00024">
    <property type="entry name" value="CD_CSD"/>
    <property type="match status" value="1"/>
</dbReference>
<comment type="subcellular location">
    <subcellularLocation>
        <location evidence="1">Nucleus</location>
    </subcellularLocation>
</comment>
<evidence type="ECO:0000259" key="11">
    <source>
        <dbReference type="PROSITE" id="PS50994"/>
    </source>
</evidence>
<dbReference type="InterPro" id="IPR050951">
    <property type="entry name" value="Retrovirus_Pol_polyprotein"/>
</dbReference>
<dbReference type="PANTHER" id="PTHR37984">
    <property type="entry name" value="PROTEIN CBG26694"/>
    <property type="match status" value="1"/>
</dbReference>
<sequence>MPPLKVHLADGARPIRCKARRYSLPQRDFMQQHVKELEAAGFVYRNPASRWASAPLIVRKPHTKDEFRMTVDLRPINSQTEQIAWPMPMLEVVVDHLSGAACFFLLDFFKGYWQFALDPSCQEMFSFLTDTGVYSSTRVMQGGSDSVSYCQSTVQEMFSAQLYKGLLAWLDDLLGYHRTREGLWGVLEDVLAVCADKGLKLHPKKCSFYVTEAKWCGRIISGTGVKHDPARVEALQQLPPPVTGADLQQYVCAINWMRMSIPGYNVLVQPLTELLERVFAASGGKRTKQAAASVLLADVGWSDVHVECLAKTKAVLGNVVELCHPDPLQRICVFADASEGHWGSVITQVPPDQLQRPFDAQNHQPLMFLSGTFTGAAGRWAIVEKEAYAIVETLVRADYLLHPAAGFNLYTDHRNLKFIFSPTAVVASVPKYTAQKLERWALLLMGYSYVIHDIPGEVNVWADLLSRWGSTLPSICAIKQQPLLISPLRDDKFVWPTFVSIAEAQVAVPDDVLSGMAKSKDAAHLVVLASGQSWFLRLVDDVIWVPAAAAELQLRLCVCAHASLAGHRTATATLSSLESFCQWIGMKDDVEFFVRRCLHCASASGGAPRPLGEALHSTVPNGLIHWDFVFMGASKTGDKYLLVVKCDASKMVWLFPAPEATATFVKDCLLQWFAVFGVCYEWVSDQGTHFKNQVIAELQHVLGAHHHFTTARCPWANGTVEVVMRQLLRLFRACLSEWRMAPNQWPEAHLVIMLVLNQLPSASLGGMAPVTAMSGRPAMSPADTMALPGQTLSATLAEVEQGQRESIAAARQALDEMHKQMSLENARKRDRSRQYHDKKKGVQMAQFVVGDYVLYQDVWAHLREKLRTKWCGPAVVTEVASNWVYDVENLLTNDVRPVHASRLKFYADGDLDVTSELLAHVAHNSEGFEVEAMVDARYVPTTKLYELLIKWRGLQEVENSWEPADNMLADVPVMFKNFCKEAKSAVIKKMAIAYEVK</sequence>
<dbReference type="Pfam" id="PF00385">
    <property type="entry name" value="Chromo"/>
    <property type="match status" value="1"/>
</dbReference>
<evidence type="ECO:0000256" key="4">
    <source>
        <dbReference type="ARBA" id="ARBA00022722"/>
    </source>
</evidence>
<evidence type="ECO:0000313" key="14">
    <source>
        <dbReference type="Proteomes" id="UP000332933"/>
    </source>
</evidence>
<evidence type="ECO:0000256" key="7">
    <source>
        <dbReference type="ARBA" id="ARBA00022918"/>
    </source>
</evidence>
<dbReference type="Pfam" id="PF17917">
    <property type="entry name" value="RT_RNaseH"/>
    <property type="match status" value="1"/>
</dbReference>
<evidence type="ECO:0000256" key="6">
    <source>
        <dbReference type="ARBA" id="ARBA00022801"/>
    </source>
</evidence>
<evidence type="ECO:0000256" key="5">
    <source>
        <dbReference type="ARBA" id="ARBA00022759"/>
    </source>
</evidence>
<dbReference type="GO" id="GO:0005634">
    <property type="term" value="C:nucleus"/>
    <property type="evidence" value="ECO:0007669"/>
    <property type="project" value="UniProtKB-SubCell"/>
</dbReference>
<dbReference type="Pfam" id="PF00665">
    <property type="entry name" value="rve"/>
    <property type="match status" value="1"/>
</dbReference>
<dbReference type="InterPro" id="IPR043502">
    <property type="entry name" value="DNA/RNA_pol_sf"/>
</dbReference>
<dbReference type="InterPro" id="IPR016197">
    <property type="entry name" value="Chromo-like_dom_sf"/>
</dbReference>
<dbReference type="Proteomes" id="UP000332933">
    <property type="component" value="Unassembled WGS sequence"/>
</dbReference>
<dbReference type="CDD" id="cd01647">
    <property type="entry name" value="RT_LTR"/>
    <property type="match status" value="1"/>
</dbReference>
<dbReference type="InterPro" id="IPR023780">
    <property type="entry name" value="Chromo_domain"/>
</dbReference>
<dbReference type="OrthoDB" id="76385at2759"/>
<keyword evidence="4" id="KW-0540">Nuclease</keyword>
<dbReference type="InterPro" id="IPR043128">
    <property type="entry name" value="Rev_trsase/Diguanyl_cyclase"/>
</dbReference>
<evidence type="ECO:0000259" key="10">
    <source>
        <dbReference type="PROSITE" id="PS50878"/>
    </source>
</evidence>
<dbReference type="InterPro" id="IPR041588">
    <property type="entry name" value="Integrase_H2C2"/>
</dbReference>
<dbReference type="Gene3D" id="1.10.340.70">
    <property type="match status" value="1"/>
</dbReference>
<dbReference type="PROSITE" id="PS50994">
    <property type="entry name" value="INTEGRASE"/>
    <property type="match status" value="1"/>
</dbReference>
<evidence type="ECO:0000313" key="12">
    <source>
        <dbReference type="EMBL" id="KAF0692791.1"/>
    </source>
</evidence>
<evidence type="ECO:0000256" key="1">
    <source>
        <dbReference type="ARBA" id="ARBA00004123"/>
    </source>
</evidence>
<keyword evidence="6" id="KW-0378">Hydrolase</keyword>
<dbReference type="InterPro" id="IPR000953">
    <property type="entry name" value="Chromo/chromo_shadow_dom"/>
</dbReference>
<dbReference type="SUPFAM" id="SSF53098">
    <property type="entry name" value="Ribonuclease H-like"/>
    <property type="match status" value="1"/>
</dbReference>
<protein>
    <submittedName>
        <fullName evidence="13">Aste57867_16160 protein</fullName>
    </submittedName>
</protein>
<evidence type="ECO:0000256" key="2">
    <source>
        <dbReference type="ARBA" id="ARBA00022679"/>
    </source>
</evidence>
<dbReference type="GO" id="GO:0004519">
    <property type="term" value="F:endonuclease activity"/>
    <property type="evidence" value="ECO:0007669"/>
    <property type="project" value="UniProtKB-KW"/>
</dbReference>
<dbReference type="Gene3D" id="3.30.70.270">
    <property type="match status" value="2"/>
</dbReference>
<dbReference type="Gene3D" id="2.40.50.40">
    <property type="match status" value="1"/>
</dbReference>
<name>A0A485L4U4_9STRA</name>
<reference evidence="13 14" key="1">
    <citation type="submission" date="2019-03" db="EMBL/GenBank/DDBJ databases">
        <authorList>
            <person name="Gaulin E."/>
            <person name="Dumas B."/>
        </authorList>
    </citation>
    <scope>NUCLEOTIDE SEQUENCE [LARGE SCALE GENOMIC DNA]</scope>
    <source>
        <strain evidence="13">CBS 568.67</strain>
    </source>
</reference>
<organism evidence="13 14">
    <name type="scientific">Aphanomyces stellatus</name>
    <dbReference type="NCBI Taxonomy" id="120398"/>
    <lineage>
        <taxon>Eukaryota</taxon>
        <taxon>Sar</taxon>
        <taxon>Stramenopiles</taxon>
        <taxon>Oomycota</taxon>
        <taxon>Saprolegniomycetes</taxon>
        <taxon>Saprolegniales</taxon>
        <taxon>Verrucalvaceae</taxon>
        <taxon>Aphanomyces</taxon>
    </lineage>
</organism>